<name>A0A1B8U0B5_9FLAO</name>
<dbReference type="Gene3D" id="3.40.800.10">
    <property type="entry name" value="Ureohydrolase domain"/>
    <property type="match status" value="1"/>
</dbReference>
<organism evidence="6 7">
    <name type="scientific">Polaribacter vadi</name>
    <dbReference type="NCBI Taxonomy" id="1774273"/>
    <lineage>
        <taxon>Bacteria</taxon>
        <taxon>Pseudomonadati</taxon>
        <taxon>Bacteroidota</taxon>
        <taxon>Flavobacteriia</taxon>
        <taxon>Flavobacteriales</taxon>
        <taxon>Flavobacteriaceae</taxon>
    </lineage>
</organism>
<feature type="binding site" evidence="4">
    <location>
        <position position="213"/>
    </location>
    <ligand>
        <name>Mn(2+)</name>
        <dbReference type="ChEBI" id="CHEBI:29035"/>
        <label>1</label>
    </ligand>
</feature>
<dbReference type="PANTHER" id="PTHR11358">
    <property type="entry name" value="ARGINASE/AGMATINASE"/>
    <property type="match status" value="1"/>
</dbReference>
<dbReference type="GO" id="GO:0008783">
    <property type="term" value="F:agmatinase activity"/>
    <property type="evidence" value="ECO:0007669"/>
    <property type="project" value="TreeGrafter"/>
</dbReference>
<dbReference type="InterPro" id="IPR023696">
    <property type="entry name" value="Ureohydrolase_dom_sf"/>
</dbReference>
<accession>A0A1B8U0B5</accession>
<feature type="binding site" evidence="4">
    <location>
        <position position="211"/>
    </location>
    <ligand>
        <name>Mn(2+)</name>
        <dbReference type="ChEBI" id="CHEBI:29035"/>
        <label>1</label>
    </ligand>
</feature>
<evidence type="ECO:0000256" key="5">
    <source>
        <dbReference type="RuleBase" id="RU003684"/>
    </source>
</evidence>
<dbReference type="GO" id="GO:0033389">
    <property type="term" value="P:putrescine biosynthetic process from arginine, via agmatine"/>
    <property type="evidence" value="ECO:0007669"/>
    <property type="project" value="TreeGrafter"/>
</dbReference>
<dbReference type="InterPro" id="IPR005925">
    <property type="entry name" value="Agmatinase-rel"/>
</dbReference>
<dbReference type="PROSITE" id="PS51409">
    <property type="entry name" value="ARGINASE_2"/>
    <property type="match status" value="1"/>
</dbReference>
<keyword evidence="7" id="KW-1185">Reference proteome</keyword>
<dbReference type="PANTHER" id="PTHR11358:SF26">
    <property type="entry name" value="GUANIDINO ACID HYDROLASE, MITOCHONDRIAL"/>
    <property type="match status" value="1"/>
</dbReference>
<comment type="similarity">
    <text evidence="1">Belongs to the arginase family. Agmatinase subfamily.</text>
</comment>
<keyword evidence="3 5" id="KW-0378">Hydrolase</keyword>
<dbReference type="PIRSF" id="PIRSF036979">
    <property type="entry name" value="Arginase"/>
    <property type="match status" value="1"/>
</dbReference>
<proteinExistence type="inferred from homology"/>
<dbReference type="CDD" id="cd11593">
    <property type="entry name" value="Agmatinase-like_2"/>
    <property type="match status" value="1"/>
</dbReference>
<gene>
    <name evidence="6" type="ORF">LPB3_02975</name>
</gene>
<evidence type="ECO:0000256" key="3">
    <source>
        <dbReference type="ARBA" id="ARBA00022801"/>
    </source>
</evidence>
<keyword evidence="2 4" id="KW-0479">Metal-binding</keyword>
<dbReference type="NCBIfam" id="TIGR01230">
    <property type="entry name" value="agmatinase"/>
    <property type="match status" value="1"/>
</dbReference>
<dbReference type="Pfam" id="PF00491">
    <property type="entry name" value="Arginase"/>
    <property type="match status" value="1"/>
</dbReference>
<reference evidence="7" key="1">
    <citation type="submission" date="2016-02" db="EMBL/GenBank/DDBJ databases">
        <authorList>
            <person name="Shin S.-K."/>
            <person name="Yi H."/>
            <person name="Kim E."/>
        </authorList>
    </citation>
    <scope>NUCLEOTIDE SEQUENCE [LARGE SCALE GENOMIC DNA]</scope>
    <source>
        <strain evidence="7">LPB0003</strain>
    </source>
</reference>
<dbReference type="STRING" id="1774273.LPB03_02135"/>
<dbReference type="GO" id="GO:0046872">
    <property type="term" value="F:metal ion binding"/>
    <property type="evidence" value="ECO:0007669"/>
    <property type="project" value="UniProtKB-KW"/>
</dbReference>
<dbReference type="AlphaFoldDB" id="A0A1B8U0B5"/>
<feature type="binding site" evidence="4">
    <location>
        <position position="136"/>
    </location>
    <ligand>
        <name>Mn(2+)</name>
        <dbReference type="ChEBI" id="CHEBI:29035"/>
        <label>1</label>
    </ligand>
</feature>
<dbReference type="PROSITE" id="PS01053">
    <property type="entry name" value="ARGINASE_1"/>
    <property type="match status" value="1"/>
</dbReference>
<feature type="binding site" evidence="4">
    <location>
        <position position="109"/>
    </location>
    <ligand>
        <name>Mn(2+)</name>
        <dbReference type="ChEBI" id="CHEBI:29035"/>
        <label>1</label>
    </ligand>
</feature>
<dbReference type="SUPFAM" id="SSF52768">
    <property type="entry name" value="Arginase/deacetylase"/>
    <property type="match status" value="1"/>
</dbReference>
<protein>
    <submittedName>
        <fullName evidence="6">Agmatinase</fullName>
    </submittedName>
</protein>
<comment type="cofactor">
    <cofactor evidence="4">
        <name>Mn(2+)</name>
        <dbReference type="ChEBI" id="CHEBI:29035"/>
    </cofactor>
    <text evidence="4">Binds 2 manganese ions per subunit.</text>
</comment>
<dbReference type="Proteomes" id="UP000092584">
    <property type="component" value="Unassembled WGS sequence"/>
</dbReference>
<dbReference type="EMBL" id="LSFM01000018">
    <property type="protein sequence ID" value="OBY65338.1"/>
    <property type="molecule type" value="Genomic_DNA"/>
</dbReference>
<evidence type="ECO:0000256" key="1">
    <source>
        <dbReference type="ARBA" id="ARBA00009227"/>
    </source>
</evidence>
<feature type="binding site" evidence="4">
    <location>
        <position position="134"/>
    </location>
    <ligand>
        <name>Mn(2+)</name>
        <dbReference type="ChEBI" id="CHEBI:29035"/>
        <label>1</label>
    </ligand>
</feature>
<comment type="caution">
    <text evidence="6">The sequence shown here is derived from an EMBL/GenBank/DDBJ whole genome shotgun (WGS) entry which is preliminary data.</text>
</comment>
<dbReference type="KEGG" id="pob:LPB03_02135"/>
<dbReference type="InterPro" id="IPR006035">
    <property type="entry name" value="Ureohydrolase"/>
</dbReference>
<evidence type="ECO:0000256" key="4">
    <source>
        <dbReference type="PIRSR" id="PIRSR036979-1"/>
    </source>
</evidence>
<sequence length="314" mass="35417">MNTTKTYAGIPQEFGNLSTSKIVIIPVPYDGTSTWQKGSDKGPKAFLDASENMELYDIETDSEVYKEGVYLSQPVIENSSPEAMVEAVHQETKKYINRNKFVTIFGGEHSISIGTIRAFNECFSDLTVLHIDAHADLRKEYEGSKCNHACAVYEANSTTNLVQVGIRSMDISEKRSMNLDKVFFAHDMAVNEGWMDDVIDQLSTNVFITFDLDALDPSIMPSTGTPEPGGLFYYETLEFLKTVFEQKNVVGFDMVELCPNENEKSSDFLAAKLFYKMLSYKFASNDDSYDNTEDKNIDNPFSKLSKFKNDDDDF</sequence>
<dbReference type="RefSeq" id="WP_065318116.1">
    <property type="nucleotide sequence ID" value="NZ_CP017477.1"/>
</dbReference>
<dbReference type="InterPro" id="IPR020855">
    <property type="entry name" value="Ureohydrolase_Mn_BS"/>
</dbReference>
<evidence type="ECO:0000256" key="2">
    <source>
        <dbReference type="ARBA" id="ARBA00022723"/>
    </source>
</evidence>
<feature type="binding site" evidence="4">
    <location>
        <position position="132"/>
    </location>
    <ligand>
        <name>Mn(2+)</name>
        <dbReference type="ChEBI" id="CHEBI:29035"/>
        <label>1</label>
    </ligand>
</feature>
<dbReference type="OrthoDB" id="9788689at2"/>
<keyword evidence="4" id="KW-0464">Manganese</keyword>
<evidence type="ECO:0000313" key="7">
    <source>
        <dbReference type="Proteomes" id="UP000092584"/>
    </source>
</evidence>
<evidence type="ECO:0000313" key="6">
    <source>
        <dbReference type="EMBL" id="OBY65338.1"/>
    </source>
</evidence>